<accession>D3VD56</accession>
<evidence type="ECO:0000313" key="2">
    <source>
        <dbReference type="Proteomes" id="UP000008075"/>
    </source>
</evidence>
<gene>
    <name evidence="1" type="ordered locus">XNC1_1862</name>
</gene>
<protein>
    <submittedName>
        <fullName evidence="1">Uncharacterized protein</fullName>
    </submittedName>
</protein>
<sequence>MTGKDYTQQYMYYLVFLSLWRI</sequence>
<dbReference type="KEGG" id="xne:XNC1_1862"/>
<dbReference type="HOGENOM" id="CLU_3425037_0_0_6"/>
<keyword evidence="2" id="KW-1185">Reference proteome</keyword>
<dbReference type="AlphaFoldDB" id="D3VD56"/>
<proteinExistence type="predicted"/>
<dbReference type="Proteomes" id="UP000008075">
    <property type="component" value="Chromosome"/>
</dbReference>
<organism evidence="1 2">
    <name type="scientific">Xenorhabdus nematophila (strain ATCC 19061 / DSM 3370 / CCUG 14189 / LMG 1036 / NCIMB 9965 / AN6)</name>
    <dbReference type="NCBI Taxonomy" id="406817"/>
    <lineage>
        <taxon>Bacteria</taxon>
        <taxon>Pseudomonadati</taxon>
        <taxon>Pseudomonadota</taxon>
        <taxon>Gammaproteobacteria</taxon>
        <taxon>Enterobacterales</taxon>
        <taxon>Morganellaceae</taxon>
        <taxon>Xenorhabdus</taxon>
    </lineage>
</organism>
<dbReference type="EMBL" id="FN667742">
    <property type="protein sequence ID" value="CBJ89922.1"/>
    <property type="molecule type" value="Genomic_DNA"/>
</dbReference>
<name>D3VD56_XENNA</name>
<reference evidence="1 2" key="1">
    <citation type="journal article" date="2011" name="PLoS ONE">
        <title>The entomopathogenic bacterial endosymbionts xenorhabdus and photorhabdus: convergent lifestyles from divergent genomes.</title>
        <authorList>
            <person name="Chaston J.M."/>
            <person name="Suen G."/>
            <person name="Tucker S.L."/>
            <person name="Andersen A.W."/>
            <person name="Bhasin A."/>
            <person name="Bode E."/>
            <person name="Bode H.B."/>
            <person name="Brachmann A.O."/>
            <person name="Cowles C.E."/>
            <person name="Cowles K.N."/>
            <person name="Darby C."/>
            <person name="de Leon L."/>
            <person name="Drace K."/>
            <person name="Du Z."/>
            <person name="Givaudan A."/>
            <person name="Herbert Tran E.E."/>
            <person name="Jewell K.A."/>
            <person name="Knack J.J."/>
            <person name="Krasomil-Osterfeld K.C."/>
            <person name="Kukor R."/>
            <person name="Lanois A."/>
            <person name="Latreille P."/>
            <person name="Leimgruber N.K."/>
            <person name="Lipke C.M."/>
            <person name="Liu R."/>
            <person name="Lu X."/>
            <person name="Martens E.C."/>
            <person name="Marri P.R."/>
            <person name="Medigue C."/>
            <person name="Menard M.L."/>
            <person name="Miller N.M."/>
            <person name="Morales-Soto N."/>
            <person name="Norton S."/>
            <person name="Ogier J.C."/>
            <person name="Orchard S.S."/>
            <person name="Park D."/>
            <person name="Park Y."/>
            <person name="Qurollo B.A."/>
            <person name="Sugar D.R."/>
            <person name="Richards G.R."/>
            <person name="Rouy Z."/>
            <person name="Slominski B."/>
            <person name="Slominski K."/>
            <person name="Snyder H."/>
            <person name="Tjaden B.C."/>
            <person name="van der Hoeven R."/>
            <person name="Welch R.D."/>
            <person name="Wheeler C."/>
            <person name="Xiang B."/>
            <person name="Barbazuk B."/>
            <person name="Gaudriault S."/>
            <person name="Goodner B."/>
            <person name="Slater S.C."/>
            <person name="Forst S."/>
            <person name="Goldman B.S."/>
            <person name="Goodrich-Blair H."/>
        </authorList>
    </citation>
    <scope>NUCLEOTIDE SEQUENCE [LARGE SCALE GENOMIC DNA]</scope>
    <source>
        <strain evidence="2">ATCC 19061 / DSM 3370 / CCUG 14189 / LMG 1036 / NCIMB 9965 / AN6</strain>
    </source>
</reference>
<evidence type="ECO:0000313" key="1">
    <source>
        <dbReference type="EMBL" id="CBJ89922.1"/>
    </source>
</evidence>